<feature type="domain" description="DUF1858" evidence="1">
    <location>
        <begin position="8"/>
        <end position="55"/>
    </location>
</feature>
<comment type="caution">
    <text evidence="2">The sequence shown here is derived from an EMBL/GenBank/DDBJ whole genome shotgun (WGS) entry which is preliminary data.</text>
</comment>
<dbReference type="InterPro" id="IPR038062">
    <property type="entry name" value="ScdA-like_N_sf"/>
</dbReference>
<dbReference type="InterPro" id="IPR023883">
    <property type="entry name" value="CHP03980_redox-disulphide"/>
</dbReference>
<dbReference type="Gene3D" id="1.10.3910.10">
    <property type="entry name" value="SP0561-like"/>
    <property type="match status" value="1"/>
</dbReference>
<dbReference type="InterPro" id="IPR015077">
    <property type="entry name" value="DUF1858"/>
</dbReference>
<dbReference type="PANTHER" id="PTHR39341">
    <property type="entry name" value="BSL7085 PROTEIN"/>
    <property type="match status" value="1"/>
</dbReference>
<organism evidence="2 3">
    <name type="scientific">Aquibium carbonis</name>
    <dbReference type="NCBI Taxonomy" id="2495581"/>
    <lineage>
        <taxon>Bacteria</taxon>
        <taxon>Pseudomonadati</taxon>
        <taxon>Pseudomonadota</taxon>
        <taxon>Alphaproteobacteria</taxon>
        <taxon>Hyphomicrobiales</taxon>
        <taxon>Phyllobacteriaceae</taxon>
        <taxon>Aquibium</taxon>
    </lineage>
</organism>
<name>A0A429YPT8_9HYPH</name>
<evidence type="ECO:0000313" key="2">
    <source>
        <dbReference type="EMBL" id="RST83481.1"/>
    </source>
</evidence>
<dbReference type="PANTHER" id="PTHR39341:SF1">
    <property type="entry name" value="DUF1858 DOMAIN-CONTAINING PROTEIN"/>
    <property type="match status" value="1"/>
</dbReference>
<keyword evidence="3" id="KW-1185">Reference proteome</keyword>
<dbReference type="Pfam" id="PF08984">
    <property type="entry name" value="DUF1858"/>
    <property type="match status" value="1"/>
</dbReference>
<dbReference type="AlphaFoldDB" id="A0A429YPT8"/>
<protein>
    <submittedName>
        <fullName evidence="2">DUF1858 domain-containing protein</fullName>
    </submittedName>
</protein>
<reference evidence="2 3" key="1">
    <citation type="submission" date="2018-12" db="EMBL/GenBank/DDBJ databases">
        <title>Mesorhizobium carbonis sp. nov., isolated from coal mine water.</title>
        <authorList>
            <person name="Xin W."/>
            <person name="Xu Z."/>
            <person name="Xiang F."/>
            <person name="Zhang J."/>
            <person name="Xi L."/>
            <person name="Liu J."/>
        </authorList>
    </citation>
    <scope>NUCLEOTIDE SEQUENCE [LARGE SCALE GENOMIC DNA]</scope>
    <source>
        <strain evidence="2 3">B2.3</strain>
    </source>
</reference>
<dbReference type="OrthoDB" id="5397989at2"/>
<sequence>MPHASPLDPDMPVDEIMRRWPRTIAVMIRHDMLCIGCPIGGFHTVADACREHGVAEAVFMAELEAAIAG</sequence>
<dbReference type="NCBIfam" id="TIGR03980">
    <property type="entry name" value="prismane_assoc"/>
    <property type="match status" value="1"/>
</dbReference>
<evidence type="ECO:0000313" key="3">
    <source>
        <dbReference type="Proteomes" id="UP000278398"/>
    </source>
</evidence>
<gene>
    <name evidence="2" type="ORF">EJC49_22215</name>
</gene>
<dbReference type="Proteomes" id="UP000278398">
    <property type="component" value="Unassembled WGS sequence"/>
</dbReference>
<accession>A0A429YPT8</accession>
<dbReference type="SUPFAM" id="SSF140683">
    <property type="entry name" value="SP0561-like"/>
    <property type="match status" value="1"/>
</dbReference>
<proteinExistence type="predicted"/>
<evidence type="ECO:0000259" key="1">
    <source>
        <dbReference type="Pfam" id="PF08984"/>
    </source>
</evidence>
<dbReference type="EMBL" id="RWKW01000102">
    <property type="protein sequence ID" value="RST83481.1"/>
    <property type="molecule type" value="Genomic_DNA"/>
</dbReference>
<dbReference type="RefSeq" id="WP_126702123.1">
    <property type="nucleotide sequence ID" value="NZ_RWKW01000102.1"/>
</dbReference>